<name>A0A7S4H9Q7_GUITH</name>
<reference evidence="3" key="1">
    <citation type="submission" date="2021-01" db="EMBL/GenBank/DDBJ databases">
        <authorList>
            <person name="Corre E."/>
            <person name="Pelletier E."/>
            <person name="Niang G."/>
            <person name="Scheremetjew M."/>
            <person name="Finn R."/>
            <person name="Kale V."/>
            <person name="Holt S."/>
            <person name="Cochrane G."/>
            <person name="Meng A."/>
            <person name="Brown T."/>
            <person name="Cohen L."/>
        </authorList>
    </citation>
    <scope>NUCLEOTIDE SEQUENCE</scope>
    <source>
        <strain evidence="3">CCMP 2712</strain>
    </source>
</reference>
<feature type="compositionally biased region" description="Low complexity" evidence="2">
    <location>
        <begin position="133"/>
        <end position="150"/>
    </location>
</feature>
<dbReference type="EMBL" id="HBKN01001677">
    <property type="protein sequence ID" value="CAE2192146.1"/>
    <property type="molecule type" value="Transcribed_RNA"/>
</dbReference>
<protein>
    <recommendedName>
        <fullName evidence="4">MORN repeat-containing protein 5</fullName>
    </recommendedName>
</protein>
<dbReference type="InterPro" id="IPR003409">
    <property type="entry name" value="MORN"/>
</dbReference>
<dbReference type="Gene3D" id="2.20.110.10">
    <property type="entry name" value="Histone H3 K4-specific methyltransferase SET7/9 N-terminal domain"/>
    <property type="match status" value="1"/>
</dbReference>
<dbReference type="Pfam" id="PF02493">
    <property type="entry name" value="MORN"/>
    <property type="match status" value="2"/>
</dbReference>
<dbReference type="SMART" id="SM00698">
    <property type="entry name" value="MORN"/>
    <property type="match status" value="3"/>
</dbReference>
<proteinExistence type="predicted"/>
<feature type="compositionally biased region" description="Acidic residues" evidence="2">
    <location>
        <begin position="209"/>
        <end position="223"/>
    </location>
</feature>
<dbReference type="SUPFAM" id="SSF82185">
    <property type="entry name" value="Histone H3 K4-specific methyltransferase SET7/9 N-terminal domain"/>
    <property type="match status" value="1"/>
</dbReference>
<dbReference type="PANTHER" id="PTHR23084">
    <property type="entry name" value="PHOSPHATIDYLINOSITOL-4-PHOSPHATE 5-KINASE RELATED"/>
    <property type="match status" value="1"/>
</dbReference>
<keyword evidence="1" id="KW-0677">Repeat</keyword>
<evidence type="ECO:0000256" key="1">
    <source>
        <dbReference type="ARBA" id="ARBA00022737"/>
    </source>
</evidence>
<sequence length="266" mass="28940">MRPPFNGRNSFNFDNGSSYEGEWRNFLPDGYGTYIWPNGSKYVGFFEAGCFHGDGKLYDRNGTCYMGKFERDVLQGNGNVEHYSGNKFQGNFLNSRANGSGKYSFRKTVVEGVWENGHFSTARHDSEETSHSAQPPQAAQPEQTEAGAAGDNRKRHSSEWKGKGLAGVTFSNIVGMDPADMGTLDVKSGKLAQRRAKPKSGSDTLAASEAEEAEGENDSEAYGEEGAVMQTEGSMAISLADEGVDVPLLAPTKSTIFLKRKESTMP</sequence>
<accession>A0A7S4H9Q7</accession>
<dbReference type="AlphaFoldDB" id="A0A7S4H9Q7"/>
<feature type="region of interest" description="Disordered" evidence="2">
    <location>
        <begin position="190"/>
        <end position="225"/>
    </location>
</feature>
<evidence type="ECO:0008006" key="4">
    <source>
        <dbReference type="Google" id="ProtNLM"/>
    </source>
</evidence>
<evidence type="ECO:0000256" key="2">
    <source>
        <dbReference type="SAM" id="MobiDB-lite"/>
    </source>
</evidence>
<organism evidence="3">
    <name type="scientific">Guillardia theta</name>
    <name type="common">Cryptophyte</name>
    <name type="synonym">Cryptomonas phi</name>
    <dbReference type="NCBI Taxonomy" id="55529"/>
    <lineage>
        <taxon>Eukaryota</taxon>
        <taxon>Cryptophyceae</taxon>
        <taxon>Pyrenomonadales</taxon>
        <taxon>Geminigeraceae</taxon>
        <taxon>Guillardia</taxon>
    </lineage>
</organism>
<evidence type="ECO:0000313" key="3">
    <source>
        <dbReference type="EMBL" id="CAE2192146.1"/>
    </source>
</evidence>
<dbReference type="PANTHER" id="PTHR23084:SF263">
    <property type="entry name" value="MORN REPEAT-CONTAINING PROTEIN 1"/>
    <property type="match status" value="1"/>
</dbReference>
<gene>
    <name evidence="3" type="ORF">GTHE00462_LOCUS1457</name>
</gene>
<feature type="region of interest" description="Disordered" evidence="2">
    <location>
        <begin position="122"/>
        <end position="162"/>
    </location>
</feature>